<sequence>MTLQELQQIYPLAQLHTFPTEDEHYLSLYLEGQFLWIPQTELTTTEKKVLKMLTNAQDTTLPTHHPWYATLFQKESAPLATGKFRVIQVEFNNPEQVDMHSWDEEIKRIFPQLVDHFFINGTKSFLVEMYSDDALPTEELEGIFLALDGDFNTYTRVFVGAFYPAVSDFTTLLQEEQQLFLSTIKQNLQIKCCDLRKVAIHYFATHLVEESAMMRQLAKNWFEDDLYDLIFALWKNQGNVSSAAKDLFMHRNTLQYKIDKFQKQTLTNLKEMDSLFLCYLLLTTFIKN</sequence>
<keyword evidence="3" id="KW-1185">Reference proteome</keyword>
<protein>
    <recommendedName>
        <fullName evidence="1">PucR C-terminal helix-turn-helix domain-containing protein</fullName>
    </recommendedName>
</protein>
<evidence type="ECO:0000259" key="1">
    <source>
        <dbReference type="Pfam" id="PF13556"/>
    </source>
</evidence>
<dbReference type="PANTHER" id="PTHR33744:SF15">
    <property type="entry name" value="CARBOHYDRATE DIACID REGULATOR"/>
    <property type="match status" value="1"/>
</dbReference>
<dbReference type="AlphaFoldDB" id="S0JRY9"/>
<gene>
    <name evidence="2" type="ORF">OMQ_00372</name>
</gene>
<dbReference type="InterPro" id="IPR009057">
    <property type="entry name" value="Homeodomain-like_sf"/>
</dbReference>
<dbReference type="SUPFAM" id="SSF46689">
    <property type="entry name" value="Homeodomain-like"/>
    <property type="match status" value="1"/>
</dbReference>
<dbReference type="eggNOG" id="COG2508">
    <property type="taxonomic scope" value="Bacteria"/>
</dbReference>
<accession>S0JRY9</accession>
<dbReference type="HOGENOM" id="CLU_081318_0_0_9"/>
<dbReference type="OrthoDB" id="9792148at2"/>
<dbReference type="InterPro" id="IPR051448">
    <property type="entry name" value="CdaR-like_regulators"/>
</dbReference>
<name>S0JRY9_9ENTE</name>
<feature type="domain" description="PucR C-terminal helix-turn-helix" evidence="1">
    <location>
        <begin position="232"/>
        <end position="282"/>
    </location>
</feature>
<comment type="caution">
    <text evidence="2">The sequence shown here is derived from an EMBL/GenBank/DDBJ whole genome shotgun (WGS) entry which is preliminary data.</text>
</comment>
<dbReference type="InterPro" id="IPR025736">
    <property type="entry name" value="PucR_C-HTH_dom"/>
</dbReference>
<dbReference type="PANTHER" id="PTHR33744">
    <property type="entry name" value="CARBOHYDRATE DIACID REGULATOR"/>
    <property type="match status" value="1"/>
</dbReference>
<reference evidence="2 3" key="1">
    <citation type="submission" date="2013-03" db="EMBL/GenBank/DDBJ databases">
        <title>The Genome Sequence of Enterococcus saccharolyticus ATCC_43076 (Illumina only assembly).</title>
        <authorList>
            <consortium name="The Broad Institute Genomics Platform"/>
            <consortium name="The Broad Institute Genome Sequencing Center for Infectious Disease"/>
            <person name="Earl A."/>
            <person name="Russ C."/>
            <person name="Gilmore M."/>
            <person name="Surin D."/>
            <person name="Walker B."/>
            <person name="Young S."/>
            <person name="Zeng Q."/>
            <person name="Gargeya S."/>
            <person name="Fitzgerald M."/>
            <person name="Haas B."/>
            <person name="Abouelleil A."/>
            <person name="Allen A.W."/>
            <person name="Alvarado L."/>
            <person name="Arachchi H.M."/>
            <person name="Berlin A.M."/>
            <person name="Chapman S.B."/>
            <person name="Gainer-Dewar J."/>
            <person name="Goldberg J."/>
            <person name="Griggs A."/>
            <person name="Gujja S."/>
            <person name="Hansen M."/>
            <person name="Howarth C."/>
            <person name="Imamovic A."/>
            <person name="Ireland A."/>
            <person name="Larimer J."/>
            <person name="McCowan C."/>
            <person name="Murphy C."/>
            <person name="Pearson M."/>
            <person name="Poon T.W."/>
            <person name="Priest M."/>
            <person name="Roberts A."/>
            <person name="Saif S."/>
            <person name="Shea T."/>
            <person name="Sisk P."/>
            <person name="Sykes S."/>
            <person name="Wortman J."/>
            <person name="Nusbaum C."/>
            <person name="Birren B."/>
        </authorList>
    </citation>
    <scope>NUCLEOTIDE SEQUENCE [LARGE SCALE GENOMIC DNA]</scope>
    <source>
        <strain evidence="2 3">ATCC 43076</strain>
    </source>
</reference>
<evidence type="ECO:0000313" key="3">
    <source>
        <dbReference type="Proteomes" id="UP000014136"/>
    </source>
</evidence>
<dbReference type="PATRIC" id="fig|1139996.3.peg.366"/>
<organism evidence="2 3">
    <name type="scientific">Enterococcus saccharolyticus subsp. saccharolyticus ATCC 43076</name>
    <dbReference type="NCBI Taxonomy" id="1139996"/>
    <lineage>
        <taxon>Bacteria</taxon>
        <taxon>Bacillati</taxon>
        <taxon>Bacillota</taxon>
        <taxon>Bacilli</taxon>
        <taxon>Lactobacillales</taxon>
        <taxon>Enterococcaceae</taxon>
        <taxon>Enterococcus</taxon>
    </lineage>
</organism>
<dbReference type="Gene3D" id="1.10.10.60">
    <property type="entry name" value="Homeodomain-like"/>
    <property type="match status" value="1"/>
</dbReference>
<evidence type="ECO:0000313" key="2">
    <source>
        <dbReference type="EMBL" id="EOT30668.1"/>
    </source>
</evidence>
<dbReference type="Pfam" id="PF13556">
    <property type="entry name" value="HTH_30"/>
    <property type="match status" value="1"/>
</dbReference>
<dbReference type="STRING" id="41997.RV16_GL002438"/>
<dbReference type="EMBL" id="AHYT01000001">
    <property type="protein sequence ID" value="EOT30668.1"/>
    <property type="molecule type" value="Genomic_DNA"/>
</dbReference>
<proteinExistence type="predicted"/>
<dbReference type="RefSeq" id="WP_016174183.1">
    <property type="nucleotide sequence ID" value="NZ_KE136389.1"/>
</dbReference>
<dbReference type="Proteomes" id="UP000014136">
    <property type="component" value="Unassembled WGS sequence"/>
</dbReference>